<feature type="compositionally biased region" description="Basic and acidic residues" evidence="5">
    <location>
        <begin position="1"/>
        <end position="14"/>
    </location>
</feature>
<dbReference type="InterPro" id="IPR003594">
    <property type="entry name" value="HATPase_dom"/>
</dbReference>
<dbReference type="Pfam" id="PF08448">
    <property type="entry name" value="PAS_4"/>
    <property type="match status" value="1"/>
</dbReference>
<dbReference type="InterPro" id="IPR036097">
    <property type="entry name" value="HisK_dim/P_sf"/>
</dbReference>
<dbReference type="Pfam" id="PF02518">
    <property type="entry name" value="HATPase_c"/>
    <property type="match status" value="1"/>
</dbReference>
<dbReference type="SMART" id="SM00086">
    <property type="entry name" value="PAC"/>
    <property type="match status" value="1"/>
</dbReference>
<dbReference type="PANTHER" id="PTHR45339">
    <property type="entry name" value="HYBRID SIGNAL TRANSDUCTION HISTIDINE KINASE J"/>
    <property type="match status" value="1"/>
</dbReference>
<accession>A0A4R3ME74</accession>
<proteinExistence type="predicted"/>
<feature type="domain" description="Response regulatory" evidence="8">
    <location>
        <begin position="491"/>
        <end position="597"/>
    </location>
</feature>
<keyword evidence="12" id="KW-1185">Reference proteome</keyword>
<dbReference type="InterPro" id="IPR013656">
    <property type="entry name" value="PAS_4"/>
</dbReference>
<dbReference type="SMART" id="SM00387">
    <property type="entry name" value="HATPase_c"/>
    <property type="match status" value="1"/>
</dbReference>
<comment type="catalytic activity">
    <reaction evidence="1">
        <text>ATP + protein L-histidine = ADP + protein N-phospho-L-histidine.</text>
        <dbReference type="EC" id="2.7.13.3"/>
    </reaction>
</comment>
<protein>
    <recommendedName>
        <fullName evidence="2">histidine kinase</fullName>
        <ecNumber evidence="2">2.7.13.3</ecNumber>
    </recommendedName>
</protein>
<feature type="transmembrane region" description="Helical" evidence="6">
    <location>
        <begin position="33"/>
        <end position="56"/>
    </location>
</feature>
<dbReference type="InterPro" id="IPR005467">
    <property type="entry name" value="His_kinase_dom"/>
</dbReference>
<keyword evidence="6" id="KW-0472">Membrane</keyword>
<dbReference type="CDD" id="cd16922">
    <property type="entry name" value="HATPase_EvgS-ArcB-TorS-like"/>
    <property type="match status" value="1"/>
</dbReference>
<organism evidence="11 12">
    <name type="scientific">Tepidamorphus gemmatus</name>
    <dbReference type="NCBI Taxonomy" id="747076"/>
    <lineage>
        <taxon>Bacteria</taxon>
        <taxon>Pseudomonadati</taxon>
        <taxon>Pseudomonadota</taxon>
        <taxon>Alphaproteobacteria</taxon>
        <taxon>Hyphomicrobiales</taxon>
        <taxon>Tepidamorphaceae</taxon>
        <taxon>Tepidamorphus</taxon>
    </lineage>
</organism>
<dbReference type="PROSITE" id="PS50113">
    <property type="entry name" value="PAC"/>
    <property type="match status" value="1"/>
</dbReference>
<dbReference type="InterPro" id="IPR004358">
    <property type="entry name" value="Sig_transdc_His_kin-like_C"/>
</dbReference>
<keyword evidence="6" id="KW-1133">Transmembrane helix</keyword>
<dbReference type="Gene3D" id="3.30.450.20">
    <property type="entry name" value="PAS domain"/>
    <property type="match status" value="1"/>
</dbReference>
<dbReference type="Pfam" id="PF00072">
    <property type="entry name" value="Response_reg"/>
    <property type="match status" value="1"/>
</dbReference>
<sequence>MPPRRAESCRDPSRPDPSLRQPRAFAGRRIDPGAVLVAIGLAATVVWLAGAAVAAAAPSAWQTALAELQSWSLAALIATVPLMAGLLLLAMRRTRALAATAAHLGGRLEDAQDRIWELSEDLRHHRDLLDAQGAIIVRRDREGRLIHVNDRFCALFGFDRAIVLGTRAMPHPLDEPNRPGPIGTPVAAFEARYRTADGIRWIHWQDVPVRDDAGRLVAVQSIGRDVTARKEAEAALRRARDAAEAGNRAKSRFLAALSHEIRTPMNGVIGMADLLLDTGLTPEQATYARAVRTSAASLLGMIDEILDFSRIEAGRIELASEPFAVAPLIEDVAELLQPRAEEKGLELCVFVSADVGPALVGDADRVRQVLLNLAGNAVKFTDRGGVSIEVRPLPGRQGVAIAVRDTGIGVPAEAVDRIFEEFEQAEGGPSRRHGGTGLGLAICRRLVTAMGGDITVSSRPGRGSVFRVALPLAPAGGPQPARRRRLLEGRSILIAAAQPLLRQTLAATLREEGARVEAVARGATLAARLAAPCRHDAVLVDLPLADAAEPARLPTIVLVTPARRQSLPALIEERGFAGYLVKPVRRQSLVTRLGVACGAGSAAAREPRSGEAMPDPAAARGSRTAVRALDILLAEDNDVNALLTEALLARMGHRSERARDGLAAVDMYRAARRRRRPFPVVLMDIHMPGLDGLEAARRIRALGGEHSSGGPLIVALTANAFAEDRSACLAAGMDGFLVKPLTREALAAWLEPDSTSATRSARR</sequence>
<comment type="caution">
    <text evidence="11">The sequence shown here is derived from an EMBL/GenBank/DDBJ whole genome shotgun (WGS) entry which is preliminary data.</text>
</comment>
<dbReference type="SUPFAM" id="SSF47384">
    <property type="entry name" value="Homodimeric domain of signal transducing histidine kinase"/>
    <property type="match status" value="1"/>
</dbReference>
<feature type="transmembrane region" description="Helical" evidence="6">
    <location>
        <begin position="68"/>
        <end position="90"/>
    </location>
</feature>
<dbReference type="PROSITE" id="PS50109">
    <property type="entry name" value="HIS_KIN"/>
    <property type="match status" value="1"/>
</dbReference>
<dbReference type="SUPFAM" id="SSF55785">
    <property type="entry name" value="PYP-like sensor domain (PAS domain)"/>
    <property type="match status" value="1"/>
</dbReference>
<dbReference type="SUPFAM" id="SSF52172">
    <property type="entry name" value="CheY-like"/>
    <property type="match status" value="2"/>
</dbReference>
<evidence type="ECO:0000256" key="3">
    <source>
        <dbReference type="ARBA" id="ARBA00022553"/>
    </source>
</evidence>
<dbReference type="InterPro" id="IPR001610">
    <property type="entry name" value="PAC"/>
</dbReference>
<dbReference type="EMBL" id="SMAK01000003">
    <property type="protein sequence ID" value="TCT11960.1"/>
    <property type="molecule type" value="Genomic_DNA"/>
</dbReference>
<evidence type="ECO:0000259" key="8">
    <source>
        <dbReference type="PROSITE" id="PS50110"/>
    </source>
</evidence>
<dbReference type="CDD" id="cd00082">
    <property type="entry name" value="HisKA"/>
    <property type="match status" value="1"/>
</dbReference>
<feature type="domain" description="Response regulatory" evidence="8">
    <location>
        <begin position="630"/>
        <end position="754"/>
    </location>
</feature>
<dbReference type="InterPro" id="IPR000014">
    <property type="entry name" value="PAS"/>
</dbReference>
<feature type="modified residue" description="4-aspartylphosphate" evidence="4">
    <location>
        <position position="541"/>
    </location>
</feature>
<dbReference type="EC" id="2.7.13.3" evidence="2"/>
<dbReference type="RefSeq" id="WP_132805847.1">
    <property type="nucleotide sequence ID" value="NZ_SMAK01000003.1"/>
</dbReference>
<dbReference type="PANTHER" id="PTHR45339:SF3">
    <property type="entry name" value="HISTIDINE KINASE"/>
    <property type="match status" value="1"/>
</dbReference>
<dbReference type="SUPFAM" id="SSF55874">
    <property type="entry name" value="ATPase domain of HSP90 chaperone/DNA topoisomerase II/histidine kinase"/>
    <property type="match status" value="1"/>
</dbReference>
<dbReference type="SMART" id="SM00388">
    <property type="entry name" value="HisKA"/>
    <property type="match status" value="1"/>
</dbReference>
<dbReference type="PRINTS" id="PR00344">
    <property type="entry name" value="BCTRLSENSOR"/>
</dbReference>
<evidence type="ECO:0000256" key="5">
    <source>
        <dbReference type="SAM" id="MobiDB-lite"/>
    </source>
</evidence>
<dbReference type="FunFam" id="3.30.565.10:FF:000078">
    <property type="entry name" value="Two-component sensor histidine kinase"/>
    <property type="match status" value="1"/>
</dbReference>
<feature type="modified residue" description="4-aspartylphosphate" evidence="4">
    <location>
        <position position="684"/>
    </location>
</feature>
<dbReference type="CDD" id="cd00130">
    <property type="entry name" value="PAS"/>
    <property type="match status" value="1"/>
</dbReference>
<dbReference type="SMART" id="SM00448">
    <property type="entry name" value="REC"/>
    <property type="match status" value="2"/>
</dbReference>
<evidence type="ECO:0000256" key="1">
    <source>
        <dbReference type="ARBA" id="ARBA00000085"/>
    </source>
</evidence>
<dbReference type="FunFam" id="1.10.287.130:FF:000158">
    <property type="entry name" value="Hybrid sensor histidine kinase/response regulator"/>
    <property type="match status" value="1"/>
</dbReference>
<dbReference type="InterPro" id="IPR001789">
    <property type="entry name" value="Sig_transdc_resp-reg_receiver"/>
</dbReference>
<feature type="domain" description="PAS" evidence="9">
    <location>
        <begin position="121"/>
        <end position="165"/>
    </location>
</feature>
<feature type="domain" description="PAC" evidence="10">
    <location>
        <begin position="187"/>
        <end position="238"/>
    </location>
</feature>
<evidence type="ECO:0000259" key="10">
    <source>
        <dbReference type="PROSITE" id="PS50113"/>
    </source>
</evidence>
<dbReference type="AlphaFoldDB" id="A0A4R3ME74"/>
<feature type="domain" description="Histidine kinase" evidence="7">
    <location>
        <begin position="256"/>
        <end position="474"/>
    </location>
</feature>
<evidence type="ECO:0000313" key="12">
    <source>
        <dbReference type="Proteomes" id="UP000295678"/>
    </source>
</evidence>
<dbReference type="InterPro" id="IPR011006">
    <property type="entry name" value="CheY-like_superfamily"/>
</dbReference>
<evidence type="ECO:0000259" key="7">
    <source>
        <dbReference type="PROSITE" id="PS50109"/>
    </source>
</evidence>
<evidence type="ECO:0000256" key="2">
    <source>
        <dbReference type="ARBA" id="ARBA00012438"/>
    </source>
</evidence>
<dbReference type="Gene3D" id="3.40.50.2300">
    <property type="match status" value="2"/>
</dbReference>
<dbReference type="OrthoDB" id="9813151at2"/>
<feature type="region of interest" description="Disordered" evidence="5">
    <location>
        <begin position="1"/>
        <end position="22"/>
    </location>
</feature>
<dbReference type="PROSITE" id="PS50110">
    <property type="entry name" value="RESPONSE_REGULATORY"/>
    <property type="match status" value="2"/>
</dbReference>
<evidence type="ECO:0000259" key="9">
    <source>
        <dbReference type="PROSITE" id="PS50112"/>
    </source>
</evidence>
<dbReference type="InterPro" id="IPR035965">
    <property type="entry name" value="PAS-like_dom_sf"/>
</dbReference>
<dbReference type="InterPro" id="IPR036890">
    <property type="entry name" value="HATPase_C_sf"/>
</dbReference>
<keyword evidence="3 4" id="KW-0597">Phosphoprotein</keyword>
<dbReference type="Gene3D" id="1.10.287.130">
    <property type="match status" value="1"/>
</dbReference>
<evidence type="ECO:0000256" key="6">
    <source>
        <dbReference type="SAM" id="Phobius"/>
    </source>
</evidence>
<keyword evidence="6" id="KW-0812">Transmembrane</keyword>
<dbReference type="Pfam" id="PF00512">
    <property type="entry name" value="HisKA"/>
    <property type="match status" value="1"/>
</dbReference>
<dbReference type="PROSITE" id="PS50112">
    <property type="entry name" value="PAS"/>
    <property type="match status" value="1"/>
</dbReference>
<evidence type="ECO:0000313" key="11">
    <source>
        <dbReference type="EMBL" id="TCT11960.1"/>
    </source>
</evidence>
<dbReference type="InterPro" id="IPR000700">
    <property type="entry name" value="PAS-assoc_C"/>
</dbReference>
<dbReference type="CDD" id="cd17546">
    <property type="entry name" value="REC_hyHK_CKI1_RcsC-like"/>
    <property type="match status" value="1"/>
</dbReference>
<gene>
    <name evidence="11" type="ORF">EDC22_103273</name>
</gene>
<dbReference type="InterPro" id="IPR003661">
    <property type="entry name" value="HisK_dim/P_dom"/>
</dbReference>
<evidence type="ECO:0000256" key="4">
    <source>
        <dbReference type="PROSITE-ProRule" id="PRU00169"/>
    </source>
</evidence>
<name>A0A4R3ME74_9HYPH</name>
<dbReference type="NCBIfam" id="TIGR00229">
    <property type="entry name" value="sensory_box"/>
    <property type="match status" value="1"/>
</dbReference>
<dbReference type="Gene3D" id="3.30.565.10">
    <property type="entry name" value="Histidine kinase-like ATPase, C-terminal domain"/>
    <property type="match status" value="1"/>
</dbReference>
<dbReference type="GO" id="GO:0000155">
    <property type="term" value="F:phosphorelay sensor kinase activity"/>
    <property type="evidence" value="ECO:0007669"/>
    <property type="project" value="InterPro"/>
</dbReference>
<reference evidence="11 12" key="1">
    <citation type="submission" date="2019-03" db="EMBL/GenBank/DDBJ databases">
        <title>Genomic Encyclopedia of Type Strains, Phase IV (KMG-IV): sequencing the most valuable type-strain genomes for metagenomic binning, comparative biology and taxonomic classification.</title>
        <authorList>
            <person name="Goeker M."/>
        </authorList>
    </citation>
    <scope>NUCLEOTIDE SEQUENCE [LARGE SCALE GENOMIC DNA]</scope>
    <source>
        <strain evidence="11 12">DSM 19345</strain>
    </source>
</reference>
<dbReference type="Proteomes" id="UP000295678">
    <property type="component" value="Unassembled WGS sequence"/>
</dbReference>